<organism evidence="15 16">
    <name type="scientific">Candidatus Providencia siddallii</name>
    <dbReference type="NCBI Taxonomy" id="1715285"/>
    <lineage>
        <taxon>Bacteria</taxon>
        <taxon>Pseudomonadati</taxon>
        <taxon>Pseudomonadota</taxon>
        <taxon>Gammaproteobacteria</taxon>
        <taxon>Enterobacterales</taxon>
        <taxon>Morganellaceae</taxon>
        <taxon>Providencia</taxon>
    </lineage>
</organism>
<dbReference type="FunFam" id="3.30.930.10:FF:000003">
    <property type="entry name" value="Phenylalanine--tRNA ligase alpha subunit"/>
    <property type="match status" value="1"/>
</dbReference>
<dbReference type="Gene3D" id="3.30.930.10">
    <property type="entry name" value="Bira Bifunctional Protein, Domain 2"/>
    <property type="match status" value="1"/>
</dbReference>
<dbReference type="EMBL" id="CVRF01000002">
    <property type="protein sequence ID" value="CRK85706.1"/>
    <property type="molecule type" value="Genomic_DNA"/>
</dbReference>
<dbReference type="GO" id="GO:0004826">
    <property type="term" value="F:phenylalanine-tRNA ligase activity"/>
    <property type="evidence" value="ECO:0007669"/>
    <property type="project" value="UniProtKB-UniRule"/>
</dbReference>
<keyword evidence="10 13" id="KW-0648">Protein biosynthesis</keyword>
<evidence type="ECO:0000256" key="3">
    <source>
        <dbReference type="ARBA" id="ARBA00011209"/>
    </source>
</evidence>
<evidence type="ECO:0000256" key="1">
    <source>
        <dbReference type="ARBA" id="ARBA00004496"/>
    </source>
</evidence>
<reference evidence="16" key="1">
    <citation type="submission" date="2015-05" db="EMBL/GenBank/DDBJ databases">
        <authorList>
            <person name="Manzano-Marin A."/>
        </authorList>
    </citation>
    <scope>NUCLEOTIDE SEQUENCE [LARGE SCALE GENOMIC DNA]</scope>
    <source>
        <strain evidence="16">officinalis</strain>
    </source>
</reference>
<evidence type="ECO:0000256" key="11">
    <source>
        <dbReference type="ARBA" id="ARBA00023146"/>
    </source>
</evidence>
<dbReference type="GO" id="GO:0000049">
    <property type="term" value="F:tRNA binding"/>
    <property type="evidence" value="ECO:0007669"/>
    <property type="project" value="InterPro"/>
</dbReference>
<evidence type="ECO:0000313" key="16">
    <source>
        <dbReference type="Proteomes" id="UP000242301"/>
    </source>
</evidence>
<dbReference type="GO" id="GO:0005737">
    <property type="term" value="C:cytoplasm"/>
    <property type="evidence" value="ECO:0007669"/>
    <property type="project" value="UniProtKB-SubCell"/>
</dbReference>
<dbReference type="GO" id="GO:0005524">
    <property type="term" value="F:ATP binding"/>
    <property type="evidence" value="ECO:0007669"/>
    <property type="project" value="UniProtKB-UniRule"/>
</dbReference>
<dbReference type="InterPro" id="IPR002319">
    <property type="entry name" value="Phenylalanyl-tRNA_Synthase"/>
</dbReference>
<feature type="domain" description="Aminoacyl-transfer RNA synthetases class-II family profile" evidence="14">
    <location>
        <begin position="116"/>
        <end position="305"/>
    </location>
</feature>
<comment type="catalytic activity">
    <reaction evidence="12 13">
        <text>tRNA(Phe) + L-phenylalanine + ATP = L-phenylalanyl-tRNA(Phe) + AMP + diphosphate + H(+)</text>
        <dbReference type="Rhea" id="RHEA:19413"/>
        <dbReference type="Rhea" id="RHEA-COMP:9668"/>
        <dbReference type="Rhea" id="RHEA-COMP:9699"/>
        <dbReference type="ChEBI" id="CHEBI:15378"/>
        <dbReference type="ChEBI" id="CHEBI:30616"/>
        <dbReference type="ChEBI" id="CHEBI:33019"/>
        <dbReference type="ChEBI" id="CHEBI:58095"/>
        <dbReference type="ChEBI" id="CHEBI:78442"/>
        <dbReference type="ChEBI" id="CHEBI:78531"/>
        <dbReference type="ChEBI" id="CHEBI:456215"/>
        <dbReference type="EC" id="6.1.1.20"/>
    </reaction>
</comment>
<comment type="subunit">
    <text evidence="3 13">Tetramer of two alpha and two beta subunits.</text>
</comment>
<comment type="similarity">
    <text evidence="2 13">Belongs to the class-II aminoacyl-tRNA synthetase family. Phe-tRNA synthetase alpha subunit type 1 subfamily.</text>
</comment>
<dbReference type="AlphaFoldDB" id="A0A0M6W8I1"/>
<evidence type="ECO:0000256" key="8">
    <source>
        <dbReference type="ARBA" id="ARBA00022840"/>
    </source>
</evidence>
<evidence type="ECO:0000256" key="13">
    <source>
        <dbReference type="HAMAP-Rule" id="MF_00281"/>
    </source>
</evidence>
<protein>
    <recommendedName>
        <fullName evidence="13">Phenylalanine--tRNA ligase alpha subunit</fullName>
        <ecNumber evidence="13">6.1.1.20</ecNumber>
    </recommendedName>
    <alternativeName>
        <fullName evidence="13">Phenylalanyl-tRNA synthetase alpha subunit</fullName>
        <shortName evidence="13">PheRS</shortName>
    </alternativeName>
</protein>
<comment type="subcellular location">
    <subcellularLocation>
        <location evidence="1 13">Cytoplasm</location>
    </subcellularLocation>
</comment>
<evidence type="ECO:0000256" key="12">
    <source>
        <dbReference type="ARBA" id="ARBA00049255"/>
    </source>
</evidence>
<name>A0A0M6W8I1_9GAMM</name>
<accession>A0A0M6W8I1</accession>
<dbReference type="EC" id="6.1.1.20" evidence="13"/>
<comment type="caution">
    <text evidence="13">Lacks conserved residue(s) required for the propagation of feature annotation.</text>
</comment>
<dbReference type="Pfam" id="PF01409">
    <property type="entry name" value="tRNA-synt_2d"/>
    <property type="match status" value="1"/>
</dbReference>
<evidence type="ECO:0000256" key="7">
    <source>
        <dbReference type="ARBA" id="ARBA00022741"/>
    </source>
</evidence>
<dbReference type="SUPFAM" id="SSF46589">
    <property type="entry name" value="tRNA-binding arm"/>
    <property type="match status" value="1"/>
</dbReference>
<evidence type="ECO:0000256" key="6">
    <source>
        <dbReference type="ARBA" id="ARBA00022723"/>
    </source>
</evidence>
<sequence>MLQLDELVLEAKTSIEQAKNISNLESIRVKLFGKRGFFSSKIKSLREKPISEQQKLLPLIDKSKKQLQNMLNSRKSTIETEELNKRLELEKIDVSLPGRCAENGSLHPITISIQRIEKIFTTLGFSIESGPEIEDSYHNFDALNISEYHPARTNQDTFWITSKHLLRTQTSSVQIRIMNIQQPPIRVISSGRVYRKDYDQKHTPMFHQTEGFIVDKNITFANLKWILNDFLNNFFEKNIQIRFRPSYFPFTKLSAEADIIDKNGKWLEILGCGMIDPNVLHNVNIDSKKYSGFAFGIGVERLTMLRYCISDIRTFFENDIRFLNQF</sequence>
<keyword evidence="4 13" id="KW-0963">Cytoplasm</keyword>
<keyword evidence="11 13" id="KW-0030">Aminoacyl-tRNA synthetase</keyword>
<keyword evidence="7 13" id="KW-0547">Nucleotide-binding</keyword>
<comment type="cofactor">
    <cofactor evidence="13">
        <name>Mg(2+)</name>
        <dbReference type="ChEBI" id="CHEBI:18420"/>
    </cofactor>
    <text evidence="13">Binds 2 magnesium ions per tetramer.</text>
</comment>
<dbReference type="Pfam" id="PF02912">
    <property type="entry name" value="Phe_tRNA-synt_N"/>
    <property type="match status" value="1"/>
</dbReference>
<dbReference type="CDD" id="cd00496">
    <property type="entry name" value="PheRS_alpha_core"/>
    <property type="match status" value="1"/>
</dbReference>
<keyword evidence="16" id="KW-1185">Reference proteome</keyword>
<keyword evidence="5 13" id="KW-0436">Ligase</keyword>
<evidence type="ECO:0000256" key="5">
    <source>
        <dbReference type="ARBA" id="ARBA00022598"/>
    </source>
</evidence>
<gene>
    <name evidence="13 15" type="primary">pheS</name>
    <name evidence="15" type="ORF">SOFFGTOCOR_0278</name>
</gene>
<dbReference type="Proteomes" id="UP000242301">
    <property type="component" value="Unassembled WGS sequence"/>
</dbReference>
<dbReference type="STRING" id="1715285.SOFFGTOCOR_0278"/>
<evidence type="ECO:0000256" key="4">
    <source>
        <dbReference type="ARBA" id="ARBA00022490"/>
    </source>
</evidence>
<dbReference type="InterPro" id="IPR045864">
    <property type="entry name" value="aa-tRNA-synth_II/BPL/LPL"/>
</dbReference>
<keyword evidence="9 13" id="KW-0460">Magnesium</keyword>
<keyword evidence="6 13" id="KW-0479">Metal-binding</keyword>
<dbReference type="SUPFAM" id="SSF55681">
    <property type="entry name" value="Class II aaRS and biotin synthetases"/>
    <property type="match status" value="1"/>
</dbReference>
<keyword evidence="8 13" id="KW-0067">ATP-binding</keyword>
<dbReference type="PROSITE" id="PS50862">
    <property type="entry name" value="AA_TRNA_LIGASE_II"/>
    <property type="match status" value="1"/>
</dbReference>
<evidence type="ECO:0000313" key="15">
    <source>
        <dbReference type="EMBL" id="CRK85706.1"/>
    </source>
</evidence>
<dbReference type="HAMAP" id="MF_00281">
    <property type="entry name" value="Phe_tRNA_synth_alpha1"/>
    <property type="match status" value="1"/>
</dbReference>
<dbReference type="NCBIfam" id="TIGR00468">
    <property type="entry name" value="pheS"/>
    <property type="match status" value="1"/>
</dbReference>
<dbReference type="InterPro" id="IPR022911">
    <property type="entry name" value="Phe_tRNA_ligase_alpha1_bac"/>
</dbReference>
<dbReference type="GO" id="GO:0006432">
    <property type="term" value="P:phenylalanyl-tRNA aminoacylation"/>
    <property type="evidence" value="ECO:0007669"/>
    <property type="project" value="UniProtKB-UniRule"/>
</dbReference>
<dbReference type="PANTHER" id="PTHR11538">
    <property type="entry name" value="PHENYLALANYL-TRNA SYNTHETASE"/>
    <property type="match status" value="1"/>
</dbReference>
<evidence type="ECO:0000256" key="10">
    <source>
        <dbReference type="ARBA" id="ARBA00022917"/>
    </source>
</evidence>
<proteinExistence type="inferred from homology"/>
<dbReference type="PANTHER" id="PTHR11538:SF41">
    <property type="entry name" value="PHENYLALANINE--TRNA LIGASE, MITOCHONDRIAL"/>
    <property type="match status" value="1"/>
</dbReference>
<dbReference type="InterPro" id="IPR010978">
    <property type="entry name" value="tRNA-bd_arm"/>
</dbReference>
<evidence type="ECO:0000256" key="2">
    <source>
        <dbReference type="ARBA" id="ARBA00010207"/>
    </source>
</evidence>
<dbReference type="InterPro" id="IPR004188">
    <property type="entry name" value="Phe-tRNA_ligase_II_N"/>
</dbReference>
<evidence type="ECO:0000256" key="9">
    <source>
        <dbReference type="ARBA" id="ARBA00022842"/>
    </source>
</evidence>
<dbReference type="InterPro" id="IPR004529">
    <property type="entry name" value="Phe-tRNA-synth_IIc_asu"/>
</dbReference>
<dbReference type="InterPro" id="IPR006195">
    <property type="entry name" value="aa-tRNA-synth_II"/>
</dbReference>
<dbReference type="GO" id="GO:0000287">
    <property type="term" value="F:magnesium ion binding"/>
    <property type="evidence" value="ECO:0007669"/>
    <property type="project" value="UniProtKB-UniRule"/>
</dbReference>
<evidence type="ECO:0000259" key="14">
    <source>
        <dbReference type="PROSITE" id="PS50862"/>
    </source>
</evidence>